<evidence type="ECO:0000256" key="2">
    <source>
        <dbReference type="ARBA" id="ARBA00022679"/>
    </source>
</evidence>
<evidence type="ECO:0000259" key="10">
    <source>
        <dbReference type="PROSITE" id="PS50158"/>
    </source>
</evidence>
<protein>
    <recommendedName>
        <fullName evidence="1">RNA-directed DNA polymerase</fullName>
        <ecNumber evidence="1">2.7.7.49</ecNumber>
    </recommendedName>
</protein>
<keyword evidence="5" id="KW-0255">Endonuclease</keyword>
<evidence type="ECO:0000256" key="6">
    <source>
        <dbReference type="ARBA" id="ARBA00022801"/>
    </source>
</evidence>
<proteinExistence type="predicted"/>
<organism evidence="13 14">
    <name type="scientific">Plutella xylostella</name>
    <name type="common">Diamondback moth</name>
    <name type="synonym">Plutella maculipennis</name>
    <dbReference type="NCBI Taxonomy" id="51655"/>
    <lineage>
        <taxon>Eukaryota</taxon>
        <taxon>Metazoa</taxon>
        <taxon>Ecdysozoa</taxon>
        <taxon>Arthropoda</taxon>
        <taxon>Hexapoda</taxon>
        <taxon>Insecta</taxon>
        <taxon>Pterygota</taxon>
        <taxon>Neoptera</taxon>
        <taxon>Endopterygota</taxon>
        <taxon>Lepidoptera</taxon>
        <taxon>Glossata</taxon>
        <taxon>Ditrysia</taxon>
        <taxon>Yponomeutoidea</taxon>
        <taxon>Plutellidae</taxon>
        <taxon>Plutella</taxon>
    </lineage>
</organism>
<keyword evidence="8" id="KW-0479">Metal-binding</keyword>
<dbReference type="Gene3D" id="2.40.70.10">
    <property type="entry name" value="Acid Proteases"/>
    <property type="match status" value="1"/>
</dbReference>
<dbReference type="SUPFAM" id="SSF53098">
    <property type="entry name" value="Ribonuclease H-like"/>
    <property type="match status" value="1"/>
</dbReference>
<evidence type="ECO:0000259" key="11">
    <source>
        <dbReference type="PROSITE" id="PS50878"/>
    </source>
</evidence>
<comment type="caution">
    <text evidence="13">The sequence shown here is derived from an EMBL/GenBank/DDBJ whole genome shotgun (WGS) entry which is preliminary data.</text>
</comment>
<dbReference type="EMBL" id="JAHIBW010000003">
    <property type="protein sequence ID" value="KAG7312038.1"/>
    <property type="molecule type" value="Genomic_DNA"/>
</dbReference>
<gene>
    <name evidence="13" type="ORF">JYU34_001482</name>
</gene>
<accession>A0ABQ7R413</accession>
<evidence type="ECO:0000313" key="14">
    <source>
        <dbReference type="Proteomes" id="UP000823941"/>
    </source>
</evidence>
<evidence type="ECO:0000256" key="3">
    <source>
        <dbReference type="ARBA" id="ARBA00022695"/>
    </source>
</evidence>
<dbReference type="EC" id="2.7.7.49" evidence="1"/>
<dbReference type="InterPro" id="IPR001584">
    <property type="entry name" value="Integrase_cat-core"/>
</dbReference>
<dbReference type="InterPro" id="IPR041373">
    <property type="entry name" value="RT_RNaseH"/>
</dbReference>
<sequence length="1357" mass="151198">MAKFSVGSLTLFNHEQQDWTLYKDRLGQWFLANDIGTGDDKTGSKRRAILLSSLAEPTYKLIRDLALPKSVGTLSYNNVVELLDGHFETKKCGFAERCKFYGATQARGESLADWAARVRGLALHCDFGASTLEEALRDRFVLGMQSGPERDLLFTKAMEGLTLSKALELADGVRAARAGSQQEAPGQAELATAQVLKVAAAARPQTARPPAAASPAARADPAGCPACGYDGHDVSRCKFTRYRCKKCGVKGHLRRMCPGKGSSRHHFIECGADGDGYDVDGKRIICNIRTQHGEPMKETILVNNVRLNFEIDTGSAVTVISEEIFNKYFSTLKLNPSKLVLQSYNNSIIHTLGYVSLSFSYNNQSRNLDVYVVRDGGPPLLGRDFLLKFKLQISPLNLCSDVLDQFAQRYPNLFSDKLGCFNGGTVNLDLKPDSKPIFRKARPLPFAIREKVEQEIDRLVELGILVPVQYSDYASPIVPVIREDKKLRLCVDYSTTINKQLFIDKYPLPRVDELFAKLHGGQQFSKLDLSRAYNQFCLSDSSQDLTCINTHKGLYKFTRLVFGLASAPAVFQRAMEALLSGLDGVLLFLDDICVTGKDKKEHSERLNQVFDRLEKAGLVLQKQKCLLFQDSISYLGFVIDRNGIHKSPEKVKAILNAKTPTNVSELKSFLGMINYYRSFIKNASSIMSPLHKLLQKGSMWQWCPEHELAITNIKTILASDNTLAHFNPNAKIILTVDASPYGLGAILSQEENGVEKPVSFMSRSLSPAEKRYSQIQKEAAAIVFGVKKFHQYLFGRSDPFILRTDHKPLLSIFNPSKGIPEISANRLQRYAIFLSAYNYKIEYVSSANNAADFLSRSVAESSCAPRAAASSCDSVDELSYVNFIYNGHTLLSQKEVKEATHNDIVLKSVVKYCLTGWPRKITDKDIKPYFMCRNELSLEEDCLIRGSKLIIPECLRKNVLVELHSGHLGISKVKSEARDRFWWPGMSSDIERYVSSCDVCATLRPAPPRVPLAPWPPPPAPWHRVHLDFLGPINNKTYLVIVDAYSKWVECYDVSTGYGSRIVIEKLCDVMARFGLFHTILTDNGTSFCSTEFKSFCDSNGIKHITSPPYNPQSNGQAESYVKIIKKAIKSIILSGSNLRDLNIKLCEFLLKYRNSKHFTTERSPSEVLFGHRLRSRLDVLCPSGAQAQAAPAPAPADTTLGETVTRNQSLQCKNYTGNRKVSFVSGEVVLVKVFKNQKCEWAKAVILEKLGSNVYSIQLLNSQTVLKKHANQILKFKGEEDVSVIPNESENVCESELVLPPVMLSSVSAPVSPEPEVQATQTDDVSAPSATTSVSDSEPQVLEKRKRKVINYKSYF</sequence>
<dbReference type="PANTHER" id="PTHR37984:SF5">
    <property type="entry name" value="PROTEIN NYNRIN-LIKE"/>
    <property type="match status" value="1"/>
</dbReference>
<feature type="compositionally biased region" description="Polar residues" evidence="9">
    <location>
        <begin position="1319"/>
        <end position="1339"/>
    </location>
</feature>
<evidence type="ECO:0000259" key="12">
    <source>
        <dbReference type="PROSITE" id="PS50994"/>
    </source>
</evidence>
<evidence type="ECO:0000256" key="8">
    <source>
        <dbReference type="PROSITE-ProRule" id="PRU00047"/>
    </source>
</evidence>
<dbReference type="InterPro" id="IPR001878">
    <property type="entry name" value="Znf_CCHC"/>
</dbReference>
<dbReference type="InterPro" id="IPR041588">
    <property type="entry name" value="Integrase_H2C2"/>
</dbReference>
<dbReference type="InterPro" id="IPR000477">
    <property type="entry name" value="RT_dom"/>
</dbReference>
<evidence type="ECO:0000256" key="5">
    <source>
        <dbReference type="ARBA" id="ARBA00022759"/>
    </source>
</evidence>
<dbReference type="CDD" id="cd09274">
    <property type="entry name" value="RNase_HI_RT_Ty3"/>
    <property type="match status" value="1"/>
</dbReference>
<evidence type="ECO:0000256" key="9">
    <source>
        <dbReference type="SAM" id="MobiDB-lite"/>
    </source>
</evidence>
<evidence type="ECO:0000256" key="7">
    <source>
        <dbReference type="ARBA" id="ARBA00022918"/>
    </source>
</evidence>
<dbReference type="PANTHER" id="PTHR37984">
    <property type="entry name" value="PROTEIN CBG26694"/>
    <property type="match status" value="1"/>
</dbReference>
<keyword evidence="6" id="KW-0378">Hydrolase</keyword>
<dbReference type="InterPro" id="IPR036397">
    <property type="entry name" value="RNaseH_sf"/>
</dbReference>
<dbReference type="Gene3D" id="1.10.340.70">
    <property type="match status" value="1"/>
</dbReference>
<dbReference type="Gene3D" id="3.30.420.10">
    <property type="entry name" value="Ribonuclease H-like superfamily/Ribonuclease H"/>
    <property type="match status" value="1"/>
</dbReference>
<reference evidence="13 14" key="1">
    <citation type="submission" date="2021-06" db="EMBL/GenBank/DDBJ databases">
        <title>A haploid diamondback moth (Plutella xylostella L.) genome assembly resolves 31 chromosomes and identifies a diamide resistance mutation.</title>
        <authorList>
            <person name="Ward C.M."/>
            <person name="Perry K.D."/>
            <person name="Baker G."/>
            <person name="Powis K."/>
            <person name="Heckel D.G."/>
            <person name="Baxter S.W."/>
        </authorList>
    </citation>
    <scope>NUCLEOTIDE SEQUENCE [LARGE SCALE GENOMIC DNA]</scope>
    <source>
        <strain evidence="13 14">LV</strain>
        <tissue evidence="13">Single pupa</tissue>
    </source>
</reference>
<dbReference type="CDD" id="cd01647">
    <property type="entry name" value="RT_LTR"/>
    <property type="match status" value="1"/>
</dbReference>
<dbReference type="Pfam" id="PF00665">
    <property type="entry name" value="rve"/>
    <property type="match status" value="1"/>
</dbReference>
<dbReference type="PROSITE" id="PS50158">
    <property type="entry name" value="ZF_CCHC"/>
    <property type="match status" value="1"/>
</dbReference>
<dbReference type="Pfam" id="PF17921">
    <property type="entry name" value="Integrase_H2C2"/>
    <property type="match status" value="1"/>
</dbReference>
<feature type="region of interest" description="Disordered" evidence="9">
    <location>
        <begin position="1310"/>
        <end position="1341"/>
    </location>
</feature>
<dbReference type="Gene3D" id="3.30.70.270">
    <property type="match status" value="2"/>
</dbReference>
<feature type="domain" description="Reverse transcriptase" evidence="11">
    <location>
        <begin position="461"/>
        <end position="639"/>
    </location>
</feature>
<keyword evidence="2" id="KW-0808">Transferase</keyword>
<dbReference type="InterPro" id="IPR012337">
    <property type="entry name" value="RNaseH-like_sf"/>
</dbReference>
<dbReference type="Proteomes" id="UP000823941">
    <property type="component" value="Chromosome 3"/>
</dbReference>
<dbReference type="Gene3D" id="3.10.20.370">
    <property type="match status" value="1"/>
</dbReference>
<dbReference type="Gene3D" id="3.10.10.10">
    <property type="entry name" value="HIV Type 1 Reverse Transcriptase, subunit A, domain 1"/>
    <property type="match status" value="1"/>
</dbReference>
<keyword evidence="7" id="KW-0695">RNA-directed DNA polymerase</keyword>
<dbReference type="SUPFAM" id="SSF56672">
    <property type="entry name" value="DNA/RNA polymerases"/>
    <property type="match status" value="1"/>
</dbReference>
<keyword evidence="14" id="KW-1185">Reference proteome</keyword>
<dbReference type="InterPro" id="IPR021109">
    <property type="entry name" value="Peptidase_aspartic_dom_sf"/>
</dbReference>
<dbReference type="Pfam" id="PF17917">
    <property type="entry name" value="RT_RNaseH"/>
    <property type="match status" value="1"/>
</dbReference>
<dbReference type="InterPro" id="IPR043128">
    <property type="entry name" value="Rev_trsase/Diguanyl_cyclase"/>
</dbReference>
<evidence type="ECO:0000313" key="13">
    <source>
        <dbReference type="EMBL" id="KAG7312038.1"/>
    </source>
</evidence>
<evidence type="ECO:0000256" key="1">
    <source>
        <dbReference type="ARBA" id="ARBA00012493"/>
    </source>
</evidence>
<dbReference type="InterPro" id="IPR043502">
    <property type="entry name" value="DNA/RNA_pol_sf"/>
</dbReference>
<keyword evidence="8" id="KW-0863">Zinc-finger</keyword>
<evidence type="ECO:0000256" key="4">
    <source>
        <dbReference type="ARBA" id="ARBA00022722"/>
    </source>
</evidence>
<keyword evidence="8" id="KW-0862">Zinc</keyword>
<dbReference type="PROSITE" id="PS50878">
    <property type="entry name" value="RT_POL"/>
    <property type="match status" value="1"/>
</dbReference>
<dbReference type="Pfam" id="PF00078">
    <property type="entry name" value="RVT_1"/>
    <property type="match status" value="1"/>
</dbReference>
<dbReference type="PROSITE" id="PS50994">
    <property type="entry name" value="INTEGRASE"/>
    <property type="match status" value="1"/>
</dbReference>
<dbReference type="SUPFAM" id="SSF50630">
    <property type="entry name" value="Acid proteases"/>
    <property type="match status" value="1"/>
</dbReference>
<keyword evidence="4" id="KW-0540">Nuclease</keyword>
<name>A0ABQ7R413_PLUXY</name>
<feature type="domain" description="CCHC-type" evidence="10">
    <location>
        <begin position="243"/>
        <end position="258"/>
    </location>
</feature>
<dbReference type="InterPro" id="IPR050951">
    <property type="entry name" value="Retrovirus_Pol_polyprotein"/>
</dbReference>
<keyword evidence="3" id="KW-0548">Nucleotidyltransferase</keyword>
<feature type="domain" description="Integrase catalytic" evidence="12">
    <location>
        <begin position="1017"/>
        <end position="1173"/>
    </location>
</feature>